<gene>
    <name evidence="1" type="ORF">LCGC14_2203970</name>
</gene>
<accession>A0A0F9GBK2</accession>
<proteinExistence type="predicted"/>
<name>A0A0F9GBK2_9ZZZZ</name>
<comment type="caution">
    <text evidence="1">The sequence shown here is derived from an EMBL/GenBank/DDBJ whole genome shotgun (WGS) entry which is preliminary data.</text>
</comment>
<evidence type="ECO:0000313" key="1">
    <source>
        <dbReference type="EMBL" id="KKL60577.1"/>
    </source>
</evidence>
<reference evidence="1" key="1">
    <citation type="journal article" date="2015" name="Nature">
        <title>Complex archaea that bridge the gap between prokaryotes and eukaryotes.</title>
        <authorList>
            <person name="Spang A."/>
            <person name="Saw J.H."/>
            <person name="Jorgensen S.L."/>
            <person name="Zaremba-Niedzwiedzka K."/>
            <person name="Martijn J."/>
            <person name="Lind A.E."/>
            <person name="van Eijk R."/>
            <person name="Schleper C."/>
            <person name="Guy L."/>
            <person name="Ettema T.J."/>
        </authorList>
    </citation>
    <scope>NUCLEOTIDE SEQUENCE</scope>
</reference>
<sequence>MNKITLTNSFHNRESSFIPQSTDNPKIGTVSKEVQRRVRRELLDGIEPYAGEGWDVTHIDNYGVLYIKFHGV</sequence>
<organism evidence="1">
    <name type="scientific">marine sediment metagenome</name>
    <dbReference type="NCBI Taxonomy" id="412755"/>
    <lineage>
        <taxon>unclassified sequences</taxon>
        <taxon>metagenomes</taxon>
        <taxon>ecological metagenomes</taxon>
    </lineage>
</organism>
<dbReference type="AlphaFoldDB" id="A0A0F9GBK2"/>
<dbReference type="EMBL" id="LAZR01029102">
    <property type="protein sequence ID" value="KKL60577.1"/>
    <property type="molecule type" value="Genomic_DNA"/>
</dbReference>
<protein>
    <submittedName>
        <fullName evidence="1">Uncharacterized protein</fullName>
    </submittedName>
</protein>